<dbReference type="RefSeq" id="WP_002705610.1">
    <property type="nucleotide sequence ID" value="NZ_AGRW01000051.1"/>
</dbReference>
<evidence type="ECO:0000256" key="1">
    <source>
        <dbReference type="SAM" id="MobiDB-lite"/>
    </source>
</evidence>
<feature type="region of interest" description="Disordered" evidence="1">
    <location>
        <begin position="1"/>
        <end position="135"/>
    </location>
</feature>
<feature type="region of interest" description="Disordered" evidence="1">
    <location>
        <begin position="472"/>
        <end position="495"/>
    </location>
</feature>
<gene>
    <name evidence="3" type="ORF">TresaDRAFT_0449</name>
</gene>
<feature type="region of interest" description="Disordered" evidence="1">
    <location>
        <begin position="239"/>
        <end position="293"/>
    </location>
</feature>
<keyword evidence="3" id="KW-0966">Cell projection</keyword>
<feature type="compositionally biased region" description="Acidic residues" evidence="1">
    <location>
        <begin position="107"/>
        <end position="119"/>
    </location>
</feature>
<dbReference type="OrthoDB" id="357156at2"/>
<feature type="region of interest" description="Disordered" evidence="1">
    <location>
        <begin position="149"/>
        <end position="169"/>
    </location>
</feature>
<keyword evidence="4" id="KW-1185">Reference proteome</keyword>
<dbReference type="InterPro" id="IPR038610">
    <property type="entry name" value="FliK-like_C_sf"/>
</dbReference>
<feature type="compositionally biased region" description="Polar residues" evidence="1">
    <location>
        <begin position="1"/>
        <end position="11"/>
    </location>
</feature>
<dbReference type="Proteomes" id="UP000003571">
    <property type="component" value="Unassembled WGS sequence"/>
</dbReference>
<sequence length="495" mass="51223">MNYIQPNSSAGSVDFAFSVPQKSSGAQPSSPDISFAEALKAAHEAEHPRRGEKTAAAESSGEKTDEKIEDKDGKSGDIARAAEEKEPVPENGEEASPSAAEVASADGGDDSGDEADVSPDEERLADAPLPADDVPVEIASVATCGAESVVEASVPENDGGSDDVPVPNADGAVVADAARGGNPELVAERPVAGSDALPEVFSGEVSGNAVRNSARAEKDDSKKILDGIEVLDLRTELPSAVSESRAQRYAARSDDGALRKTSAGMQAGSVRVAKSDRKSSRDDSPVSLQVQPKRAVTNGEIRVAYNQNQQESVQLTMEMAARAGAEQNITSSSAQAAGAAGSDFQQMLSNSVQQNAADFVKAGSIVLRDNNQGTINLVLKPESLGNVKISLSLSDKTISGQILVASKEAYDAFRENIDSIKQAFAQSGFDTGSFDLSFAGQQGFSNDGGNGARENARQDAVAVANKSYGDLVSSPSDGAQDGYEQSGDHSVNIVA</sequence>
<feature type="compositionally biased region" description="Low complexity" evidence="1">
    <location>
        <begin position="94"/>
        <end position="106"/>
    </location>
</feature>
<dbReference type="Gene3D" id="3.30.750.140">
    <property type="match status" value="1"/>
</dbReference>
<feature type="compositionally biased region" description="Basic and acidic residues" evidence="1">
    <location>
        <begin position="40"/>
        <end position="88"/>
    </location>
</feature>
<proteinExistence type="predicted"/>
<dbReference type="PATRIC" id="fig|907348.3.peg.2200"/>
<accession>H7EMM7</accession>
<feature type="compositionally biased region" description="Basic and acidic residues" evidence="1">
    <location>
        <begin position="273"/>
        <end position="284"/>
    </location>
</feature>
<organism evidence="3 4">
    <name type="scientific">Treponema saccharophilum DSM 2985</name>
    <dbReference type="NCBI Taxonomy" id="907348"/>
    <lineage>
        <taxon>Bacteria</taxon>
        <taxon>Pseudomonadati</taxon>
        <taxon>Spirochaetota</taxon>
        <taxon>Spirochaetia</taxon>
        <taxon>Spirochaetales</taxon>
        <taxon>Treponemataceae</taxon>
        <taxon>Treponema</taxon>
    </lineage>
</organism>
<keyword evidence="3" id="KW-0282">Flagellum</keyword>
<evidence type="ECO:0000313" key="4">
    <source>
        <dbReference type="Proteomes" id="UP000003571"/>
    </source>
</evidence>
<dbReference type="InterPro" id="IPR021136">
    <property type="entry name" value="Flagellar_hook_control-like_C"/>
</dbReference>
<evidence type="ECO:0000259" key="2">
    <source>
        <dbReference type="Pfam" id="PF02120"/>
    </source>
</evidence>
<evidence type="ECO:0000313" key="3">
    <source>
        <dbReference type="EMBL" id="EIC01312.1"/>
    </source>
</evidence>
<dbReference type="EMBL" id="AGRW01000051">
    <property type="protein sequence ID" value="EIC01312.1"/>
    <property type="molecule type" value="Genomic_DNA"/>
</dbReference>
<protein>
    <submittedName>
        <fullName evidence="3">Flagellar hook-length control protein-like protein</fullName>
    </submittedName>
</protein>
<dbReference type="AlphaFoldDB" id="H7EMM7"/>
<name>H7EMM7_9SPIR</name>
<comment type="caution">
    <text evidence="3">The sequence shown here is derived from an EMBL/GenBank/DDBJ whole genome shotgun (WGS) entry which is preliminary data.</text>
</comment>
<reference evidence="3 4" key="1">
    <citation type="submission" date="2011-09" db="EMBL/GenBank/DDBJ databases">
        <title>The draft genome of Treponema saccharophilum DSM 2985.</title>
        <authorList>
            <consortium name="US DOE Joint Genome Institute (JGI-PGF)"/>
            <person name="Lucas S."/>
            <person name="Copeland A."/>
            <person name="Lapidus A."/>
            <person name="Glavina del Rio T."/>
            <person name="Dalin E."/>
            <person name="Tice H."/>
            <person name="Bruce D."/>
            <person name="Goodwin L."/>
            <person name="Pitluck S."/>
            <person name="Peters L."/>
            <person name="Kyrpides N."/>
            <person name="Mavromatis K."/>
            <person name="Ivanova N."/>
            <person name="Markowitz V."/>
            <person name="Cheng J.-F."/>
            <person name="Hugenholtz P."/>
            <person name="Woyke T."/>
            <person name="Wu D."/>
            <person name="Gronow S."/>
            <person name="Wellnitz S."/>
            <person name="Brambilla E."/>
            <person name="Klenk H.-P."/>
            <person name="Eisen J.A."/>
        </authorList>
    </citation>
    <scope>NUCLEOTIDE SEQUENCE [LARGE SCALE GENOMIC DNA]</scope>
    <source>
        <strain evidence="3 4">DSM 2985</strain>
    </source>
</reference>
<keyword evidence="3" id="KW-0969">Cilium</keyword>
<feature type="domain" description="Flagellar hook-length control protein-like C-terminal" evidence="2">
    <location>
        <begin position="368"/>
        <end position="443"/>
    </location>
</feature>
<dbReference type="Pfam" id="PF02120">
    <property type="entry name" value="Flg_hook"/>
    <property type="match status" value="1"/>
</dbReference>
<dbReference type="CDD" id="cd17470">
    <property type="entry name" value="T3SS_Flik_C"/>
    <property type="match status" value="1"/>
</dbReference>
<feature type="compositionally biased region" description="Polar residues" evidence="1">
    <location>
        <begin position="20"/>
        <end position="32"/>
    </location>
</feature>
<dbReference type="STRING" id="907348.TresaDRAFT_0449"/>
<dbReference type="eggNOG" id="COG3144">
    <property type="taxonomic scope" value="Bacteria"/>
</dbReference>